<dbReference type="HOGENOM" id="CLU_000680_30_4_1"/>
<dbReference type="InterPro" id="IPR002156">
    <property type="entry name" value="RNaseH_domain"/>
</dbReference>
<dbReference type="OrthoDB" id="3255021at2759"/>
<gene>
    <name evidence="2" type="ORF">M408DRAFT_47819</name>
</gene>
<dbReference type="EMBL" id="KN824356">
    <property type="protein sequence ID" value="KIM22436.1"/>
    <property type="molecule type" value="Genomic_DNA"/>
</dbReference>
<proteinExistence type="predicted"/>
<dbReference type="GO" id="GO:0003676">
    <property type="term" value="F:nucleic acid binding"/>
    <property type="evidence" value="ECO:0007669"/>
    <property type="project" value="InterPro"/>
</dbReference>
<evidence type="ECO:0000313" key="2">
    <source>
        <dbReference type="EMBL" id="KIM22436.1"/>
    </source>
</evidence>
<dbReference type="InterPro" id="IPR036397">
    <property type="entry name" value="RNaseH_sf"/>
</dbReference>
<dbReference type="InterPro" id="IPR012337">
    <property type="entry name" value="RNaseH-like_sf"/>
</dbReference>
<name>A0A0C3AT17_SERVB</name>
<keyword evidence="3" id="KW-1185">Reference proteome</keyword>
<evidence type="ECO:0000313" key="3">
    <source>
        <dbReference type="Proteomes" id="UP000054097"/>
    </source>
</evidence>
<dbReference type="SUPFAM" id="SSF53098">
    <property type="entry name" value="Ribonuclease H-like"/>
    <property type="match status" value="1"/>
</dbReference>
<dbReference type="GO" id="GO:0004523">
    <property type="term" value="F:RNA-DNA hybrid ribonuclease activity"/>
    <property type="evidence" value="ECO:0007669"/>
    <property type="project" value="InterPro"/>
</dbReference>
<dbReference type="AlphaFoldDB" id="A0A0C3AT17"/>
<evidence type="ECO:0000259" key="1">
    <source>
        <dbReference type="PROSITE" id="PS50879"/>
    </source>
</evidence>
<sequence length="148" mass="16973">LTVAWIPGHMEVEGNEEVDTEAKKAAQGDSTRSPAQLRSIVKNPPKGLAAIKASFKKDSRQMWTTEWYECAQYPRIAKYDARPPNASHIKKLYNDKSKRDGSLITQLRSHHIALNAYLHRIKAVNSPWCPRCEVSETVEHYLLHCERY</sequence>
<feature type="non-terminal residue" evidence="2">
    <location>
        <position position="1"/>
    </location>
</feature>
<reference evidence="3" key="2">
    <citation type="submission" date="2015-01" db="EMBL/GenBank/DDBJ databases">
        <title>Evolutionary Origins and Diversification of the Mycorrhizal Mutualists.</title>
        <authorList>
            <consortium name="DOE Joint Genome Institute"/>
            <consortium name="Mycorrhizal Genomics Consortium"/>
            <person name="Kohler A."/>
            <person name="Kuo A."/>
            <person name="Nagy L.G."/>
            <person name="Floudas D."/>
            <person name="Copeland A."/>
            <person name="Barry K.W."/>
            <person name="Cichocki N."/>
            <person name="Veneault-Fourrey C."/>
            <person name="LaButti K."/>
            <person name="Lindquist E.A."/>
            <person name="Lipzen A."/>
            <person name="Lundell T."/>
            <person name="Morin E."/>
            <person name="Murat C."/>
            <person name="Riley R."/>
            <person name="Ohm R."/>
            <person name="Sun H."/>
            <person name="Tunlid A."/>
            <person name="Henrissat B."/>
            <person name="Grigoriev I.V."/>
            <person name="Hibbett D.S."/>
            <person name="Martin F."/>
        </authorList>
    </citation>
    <scope>NUCLEOTIDE SEQUENCE [LARGE SCALE GENOMIC DNA]</scope>
    <source>
        <strain evidence="3">MAFF 305830</strain>
    </source>
</reference>
<dbReference type="Proteomes" id="UP000054097">
    <property type="component" value="Unassembled WGS sequence"/>
</dbReference>
<dbReference type="Gene3D" id="3.30.420.10">
    <property type="entry name" value="Ribonuclease H-like superfamily/Ribonuclease H"/>
    <property type="match status" value="1"/>
</dbReference>
<organism evidence="2 3">
    <name type="scientific">Serendipita vermifera MAFF 305830</name>
    <dbReference type="NCBI Taxonomy" id="933852"/>
    <lineage>
        <taxon>Eukaryota</taxon>
        <taxon>Fungi</taxon>
        <taxon>Dikarya</taxon>
        <taxon>Basidiomycota</taxon>
        <taxon>Agaricomycotina</taxon>
        <taxon>Agaricomycetes</taxon>
        <taxon>Sebacinales</taxon>
        <taxon>Serendipitaceae</taxon>
        <taxon>Serendipita</taxon>
    </lineage>
</organism>
<reference evidence="2 3" key="1">
    <citation type="submission" date="2014-04" db="EMBL/GenBank/DDBJ databases">
        <authorList>
            <consortium name="DOE Joint Genome Institute"/>
            <person name="Kuo A."/>
            <person name="Zuccaro A."/>
            <person name="Kohler A."/>
            <person name="Nagy L.G."/>
            <person name="Floudas D."/>
            <person name="Copeland A."/>
            <person name="Barry K.W."/>
            <person name="Cichocki N."/>
            <person name="Veneault-Fourrey C."/>
            <person name="LaButti K."/>
            <person name="Lindquist E.A."/>
            <person name="Lipzen A."/>
            <person name="Lundell T."/>
            <person name="Morin E."/>
            <person name="Murat C."/>
            <person name="Sun H."/>
            <person name="Tunlid A."/>
            <person name="Henrissat B."/>
            <person name="Grigoriev I.V."/>
            <person name="Hibbett D.S."/>
            <person name="Martin F."/>
            <person name="Nordberg H.P."/>
            <person name="Cantor M.N."/>
            <person name="Hua S.X."/>
        </authorList>
    </citation>
    <scope>NUCLEOTIDE SEQUENCE [LARGE SCALE GENOMIC DNA]</scope>
    <source>
        <strain evidence="2 3">MAFF 305830</strain>
    </source>
</reference>
<protein>
    <recommendedName>
        <fullName evidence="1">RNase H type-1 domain-containing protein</fullName>
    </recommendedName>
</protein>
<accession>A0A0C3AT17</accession>
<feature type="non-terminal residue" evidence="2">
    <location>
        <position position="148"/>
    </location>
</feature>
<feature type="domain" description="RNase H type-1" evidence="1">
    <location>
        <begin position="1"/>
        <end position="27"/>
    </location>
</feature>
<dbReference type="PROSITE" id="PS50879">
    <property type="entry name" value="RNASE_H_1"/>
    <property type="match status" value="1"/>
</dbReference>